<dbReference type="Proteomes" id="UP000527355">
    <property type="component" value="Unassembled WGS sequence"/>
</dbReference>
<accession>A0A7J7XZN3</accession>
<proteinExistence type="predicted"/>
<reference evidence="1 2" key="1">
    <citation type="journal article" date="2020" name="Nature">
        <title>Six reference-quality genomes reveal evolution of bat adaptations.</title>
        <authorList>
            <person name="Jebb D."/>
            <person name="Huang Z."/>
            <person name="Pippel M."/>
            <person name="Hughes G.M."/>
            <person name="Lavrichenko K."/>
            <person name="Devanna P."/>
            <person name="Winkler S."/>
            <person name="Jermiin L.S."/>
            <person name="Skirmuntt E.C."/>
            <person name="Katzourakis A."/>
            <person name="Burkitt-Gray L."/>
            <person name="Ray D.A."/>
            <person name="Sullivan K.A.M."/>
            <person name="Roscito J.G."/>
            <person name="Kirilenko B.M."/>
            <person name="Davalos L.M."/>
            <person name="Corthals A.P."/>
            <person name="Power M.L."/>
            <person name="Jones G."/>
            <person name="Ransome R.D."/>
            <person name="Dechmann D.K.N."/>
            <person name="Locatelli A.G."/>
            <person name="Puechmaille S.J."/>
            <person name="Fedrigo O."/>
            <person name="Jarvis E.D."/>
            <person name="Hiller M."/>
            <person name="Vernes S.C."/>
            <person name="Myers E.W."/>
            <person name="Teeling E.C."/>
        </authorList>
    </citation>
    <scope>NUCLEOTIDE SEQUENCE [LARGE SCALE GENOMIC DNA]</scope>
    <source>
        <strain evidence="1">MMyoMyo1</strain>
        <tissue evidence="1">Flight muscle</tissue>
    </source>
</reference>
<comment type="caution">
    <text evidence="1">The sequence shown here is derived from an EMBL/GenBank/DDBJ whole genome shotgun (WGS) entry which is preliminary data.</text>
</comment>
<dbReference type="AlphaFoldDB" id="A0A7J7XZN3"/>
<sequence>MHEISALRGVGGVLSLACALSQSRIPRVSGLSWNSDIILAVRGSCSPGPLAPYRPPAVEAGEAHATSPVLASHEPGVWLSRGRGDGAIVCLNQKLGSLLLSTGPTPHPLMGEGAIWGQAGRGRGCGRLRHHSHTLFSSCGGWDCAVPALPPLQRHSTAPGPASLPLWLPLRKGLWCWD</sequence>
<dbReference type="EMBL" id="JABWUV010000005">
    <property type="protein sequence ID" value="KAF6355141.1"/>
    <property type="molecule type" value="Genomic_DNA"/>
</dbReference>
<evidence type="ECO:0000313" key="2">
    <source>
        <dbReference type="Proteomes" id="UP000527355"/>
    </source>
</evidence>
<organism evidence="1 2">
    <name type="scientific">Myotis myotis</name>
    <name type="common">Greater mouse-eared bat</name>
    <name type="synonym">Vespertilio myotis</name>
    <dbReference type="NCBI Taxonomy" id="51298"/>
    <lineage>
        <taxon>Eukaryota</taxon>
        <taxon>Metazoa</taxon>
        <taxon>Chordata</taxon>
        <taxon>Craniata</taxon>
        <taxon>Vertebrata</taxon>
        <taxon>Euteleostomi</taxon>
        <taxon>Mammalia</taxon>
        <taxon>Eutheria</taxon>
        <taxon>Laurasiatheria</taxon>
        <taxon>Chiroptera</taxon>
        <taxon>Yangochiroptera</taxon>
        <taxon>Vespertilionidae</taxon>
        <taxon>Myotis</taxon>
    </lineage>
</organism>
<keyword evidence="2" id="KW-1185">Reference proteome</keyword>
<name>A0A7J7XZN3_MYOMY</name>
<protein>
    <submittedName>
        <fullName evidence="1">Uncharacterized protein</fullName>
    </submittedName>
</protein>
<gene>
    <name evidence="1" type="ORF">mMyoMyo1_011340</name>
</gene>
<evidence type="ECO:0000313" key="1">
    <source>
        <dbReference type="EMBL" id="KAF6355141.1"/>
    </source>
</evidence>